<name>A0A164Z543_9SYNE</name>
<feature type="non-terminal residue" evidence="1">
    <location>
        <position position="215"/>
    </location>
</feature>
<evidence type="ECO:0000313" key="1">
    <source>
        <dbReference type="EMBL" id="SAY38938.1"/>
    </source>
</evidence>
<dbReference type="EMBL" id="FITM01000102">
    <property type="protein sequence ID" value="SAY38938.1"/>
    <property type="molecule type" value="Genomic_DNA"/>
</dbReference>
<organism evidence="1 2">
    <name type="scientific">Candidatus Synechococcus spongiarum</name>
    <dbReference type="NCBI Taxonomy" id="431041"/>
    <lineage>
        <taxon>Bacteria</taxon>
        <taxon>Bacillati</taxon>
        <taxon>Cyanobacteriota</taxon>
        <taxon>Cyanophyceae</taxon>
        <taxon>Synechococcales</taxon>
        <taxon>Synechococcaceae</taxon>
        <taxon>Synechococcus</taxon>
    </lineage>
</organism>
<gene>
    <name evidence="1" type="ORF">FLM9_960</name>
</gene>
<accession>A0A164Z543</accession>
<dbReference type="Pfam" id="PF13809">
    <property type="entry name" value="Tubulin_2"/>
    <property type="match status" value="1"/>
</dbReference>
<dbReference type="AlphaFoldDB" id="A0A164Z543"/>
<dbReference type="RefSeq" id="WP_218969736.1">
    <property type="nucleotide sequence ID" value="NZ_FITM01000102.1"/>
</dbReference>
<proteinExistence type="predicted"/>
<dbReference type="InterPro" id="IPR025904">
    <property type="entry name" value="Tubulin-like"/>
</dbReference>
<sequence length="215" mass="23331">MRQAAKGGDEVYIHMFGSVFGGTGASGVPTVGRLLRNWLKDEEIKSVRLNASLLLPYFDFKGHASKNTGLHSEASNFQLNTGAALQYLSHNGAQDFDRVYLLGSNAKVAYNFSIGGISQNNGAHLVELLAALGLRDSIGKTKQVQDVAAYTLSRNDKASVNWSDLPDSAVTKRALVRGARLAMVWRYNISLDLAAADGQPLKRFSVGAPWATHFY</sequence>
<keyword evidence="2" id="KW-1185">Reference proteome</keyword>
<evidence type="ECO:0000313" key="2">
    <source>
        <dbReference type="Proteomes" id="UP000182631"/>
    </source>
</evidence>
<dbReference type="Proteomes" id="UP000182631">
    <property type="component" value="Unassembled WGS sequence"/>
</dbReference>
<reference evidence="2" key="1">
    <citation type="submission" date="2016-02" db="EMBL/GenBank/DDBJ databases">
        <authorList>
            <person name="liu f."/>
        </authorList>
    </citation>
    <scope>NUCLEOTIDE SEQUENCE [LARGE SCALE GENOMIC DNA]</scope>
</reference>
<protein>
    <submittedName>
        <fullName evidence="1">Uncharacterized protein</fullName>
    </submittedName>
</protein>